<dbReference type="EMBL" id="DS268410">
    <property type="protein sequence ID" value="EFP00225.1"/>
    <property type="molecule type" value="Genomic_DNA"/>
</dbReference>
<feature type="transmembrane region" description="Helical" evidence="1">
    <location>
        <begin position="267"/>
        <end position="288"/>
    </location>
</feature>
<dbReference type="PANTHER" id="PTHR22941:SF13">
    <property type="entry name" value="SERPENTINE RECEPTOR, CLASS H"/>
    <property type="match status" value="1"/>
</dbReference>
<feature type="transmembrane region" description="Helical" evidence="1">
    <location>
        <begin position="130"/>
        <end position="150"/>
    </location>
</feature>
<feature type="transmembrane region" description="Helical" evidence="1">
    <location>
        <begin position="12"/>
        <end position="32"/>
    </location>
</feature>
<dbReference type="KEGG" id="crq:GCK72_019577"/>
<keyword evidence="1" id="KW-0472">Membrane</keyword>
<keyword evidence="3" id="KW-1185">Reference proteome</keyword>
<dbReference type="GeneID" id="9839235"/>
<dbReference type="InParanoid" id="E3LLJ4"/>
<protein>
    <submittedName>
        <fullName evidence="2">CRE-SRH-292 protein</fullName>
    </submittedName>
</protein>
<feature type="transmembrane region" description="Helical" evidence="1">
    <location>
        <begin position="183"/>
        <end position="210"/>
    </location>
</feature>
<dbReference type="InterPro" id="IPR053220">
    <property type="entry name" value="Nematode_rcpt-like_serp_H"/>
</dbReference>
<reference evidence="2" key="1">
    <citation type="submission" date="2007-07" db="EMBL/GenBank/DDBJ databases">
        <title>PCAP assembly of the Caenorhabditis remanei genome.</title>
        <authorList>
            <consortium name="The Caenorhabditis remanei Sequencing Consortium"/>
            <person name="Wilson R.K."/>
        </authorList>
    </citation>
    <scope>NUCLEOTIDE SEQUENCE [LARGE SCALE GENOMIC DNA]</scope>
    <source>
        <strain evidence="2">PB4641</strain>
    </source>
</reference>
<dbReference type="InterPro" id="IPR019422">
    <property type="entry name" value="7TM_GPCR_serpentine_rcpt_Srh"/>
</dbReference>
<proteinExistence type="predicted"/>
<dbReference type="Proteomes" id="UP000008281">
    <property type="component" value="Unassembled WGS sequence"/>
</dbReference>
<name>E3LLJ4_CAERE</name>
<feature type="transmembrane region" description="Helical" evidence="1">
    <location>
        <begin position="44"/>
        <end position="70"/>
    </location>
</feature>
<dbReference type="HOGENOM" id="CLU_042960_1_1_1"/>
<evidence type="ECO:0000313" key="3">
    <source>
        <dbReference type="Proteomes" id="UP000008281"/>
    </source>
</evidence>
<dbReference type="OMA" id="ARNTSWR"/>
<dbReference type="PANTHER" id="PTHR22941">
    <property type="entry name" value="SERPENTINE RECEPTOR"/>
    <property type="match status" value="1"/>
</dbReference>
<keyword evidence="1" id="KW-1133">Transmembrane helix</keyword>
<dbReference type="Pfam" id="PF10318">
    <property type="entry name" value="7TM_GPCR_Srh"/>
    <property type="match status" value="1"/>
</dbReference>
<organism evidence="3">
    <name type="scientific">Caenorhabditis remanei</name>
    <name type="common">Caenorhabditis vulgaris</name>
    <dbReference type="NCBI Taxonomy" id="31234"/>
    <lineage>
        <taxon>Eukaryota</taxon>
        <taxon>Metazoa</taxon>
        <taxon>Ecdysozoa</taxon>
        <taxon>Nematoda</taxon>
        <taxon>Chromadorea</taxon>
        <taxon>Rhabditida</taxon>
        <taxon>Rhabditina</taxon>
        <taxon>Rhabditomorpha</taxon>
        <taxon>Rhabditoidea</taxon>
        <taxon>Rhabditidae</taxon>
        <taxon>Peloderinae</taxon>
        <taxon>Caenorhabditis</taxon>
    </lineage>
</organism>
<evidence type="ECO:0000256" key="1">
    <source>
        <dbReference type="SAM" id="Phobius"/>
    </source>
</evidence>
<dbReference type="AlphaFoldDB" id="E3LLJ4"/>
<accession>E3LLJ4</accession>
<dbReference type="eggNOG" id="ENOG502SY7B">
    <property type="taxonomic scope" value="Eukaryota"/>
</dbReference>
<dbReference type="CTD" id="9839235"/>
<sequence length="317" mass="36231">MYFETPNFVSNSLHLISIITTPIHLIGFYCILFKTPESMKSVKWGMFHVHFWCTLMDWSLTVITIPYLLSPVAAGVPLGFANVLGISTDFQCYFALTSVAAQGMAFVLIFENRYFLIFARNTSWRYIRVVFIIINYCAVFCVFIPLLTMIPEQTEARKAVLKILPDLPEALDVKLIFVLSTDISYILISAVFMESFLSTEAAIFVVLLWTNFKLTRSAQHSLKTMKLQKKFLLAMYIQAAVMFFNLVIPVSYFIFSTVSKLHNQTANNLSILVLSLNGIASTTIMLWVHKPFREACFDLFRCENKMSNTSNLSVIRF</sequence>
<feature type="transmembrane region" description="Helical" evidence="1">
    <location>
        <begin position="231"/>
        <end position="255"/>
    </location>
</feature>
<evidence type="ECO:0000313" key="2">
    <source>
        <dbReference type="EMBL" id="EFP00225.1"/>
    </source>
</evidence>
<dbReference type="RefSeq" id="XP_003115737.2">
    <property type="nucleotide sequence ID" value="XM_003115689.2"/>
</dbReference>
<gene>
    <name evidence="2" type="primary">Cre-srh-292</name>
    <name evidence="2" type="ORF">CRE_18714</name>
</gene>
<keyword evidence="1" id="KW-0812">Transmembrane</keyword>
<feature type="transmembrane region" description="Helical" evidence="1">
    <location>
        <begin position="90"/>
        <end position="110"/>
    </location>
</feature>